<reference evidence="2 3" key="1">
    <citation type="journal article" date="2012" name="PLoS Pathog.">
        <title>Diverse lifestyles and strategies of plant pathogenesis encoded in the genomes of eighteen Dothideomycetes fungi.</title>
        <authorList>
            <person name="Ohm R.A."/>
            <person name="Feau N."/>
            <person name="Henrissat B."/>
            <person name="Schoch C.L."/>
            <person name="Horwitz B.A."/>
            <person name="Barry K.W."/>
            <person name="Condon B.J."/>
            <person name="Copeland A.C."/>
            <person name="Dhillon B."/>
            <person name="Glaser F."/>
            <person name="Hesse C.N."/>
            <person name="Kosti I."/>
            <person name="LaButti K."/>
            <person name="Lindquist E.A."/>
            <person name="Lucas S."/>
            <person name="Salamov A.A."/>
            <person name="Bradshaw R.E."/>
            <person name="Ciuffetti L."/>
            <person name="Hamelin R.C."/>
            <person name="Kema G.H.J."/>
            <person name="Lawrence C."/>
            <person name="Scott J.A."/>
            <person name="Spatafora J.W."/>
            <person name="Turgeon B.G."/>
            <person name="de Wit P.J.G.M."/>
            <person name="Zhong S."/>
            <person name="Goodwin S.B."/>
            <person name="Grigoriev I.V."/>
        </authorList>
    </citation>
    <scope>NUCLEOTIDE SEQUENCE [LARGE SCALE GENOMIC DNA]</scope>
    <source>
        <strain evidence="2 3">UAMH 10762</strain>
    </source>
</reference>
<dbReference type="EMBL" id="KB445553">
    <property type="protein sequence ID" value="EMC98321.1"/>
    <property type="molecule type" value="Genomic_DNA"/>
</dbReference>
<evidence type="ECO:0000313" key="2">
    <source>
        <dbReference type="EMBL" id="EMC98321.1"/>
    </source>
</evidence>
<sequence length="269" mass="29478">MTKSRKLPARRSHDDGLPLPKPSKCDVSKSRSSQIAYDKVVLTIRFVNICKPSHKFSSKNPQNGRFQPNNMFENLSSTRLPTLADMPPPPSLTPLTIPPLPMMGGFPPMPAMQNMQPQVSSRTFDIPGGSANEHNLNYSGQFGNAQVSYSSSSFPRKVGLEPPLMPPIASLQQQAAPYQPHGEFPDVSIANQALPPNQATTSGPQNSRLHDAFAQQLNEDTYFSNPSGEQDHAAPEGRSNEAAALSRQSIDDHFSQAGAERKGRRKHRK</sequence>
<dbReference type="HOGENOM" id="CLU_1034347_0_0_1"/>
<feature type="region of interest" description="Disordered" evidence="1">
    <location>
        <begin position="1"/>
        <end position="33"/>
    </location>
</feature>
<proteinExistence type="predicted"/>
<feature type="compositionally biased region" description="Basic residues" evidence="1">
    <location>
        <begin position="1"/>
        <end position="10"/>
    </location>
</feature>
<dbReference type="RefSeq" id="XP_007674998.1">
    <property type="nucleotide sequence ID" value="XM_007676808.1"/>
</dbReference>
<feature type="region of interest" description="Disordered" evidence="1">
    <location>
        <begin position="173"/>
        <end position="269"/>
    </location>
</feature>
<accession>M2MNQ4</accession>
<evidence type="ECO:0000313" key="3">
    <source>
        <dbReference type="Proteomes" id="UP000011761"/>
    </source>
</evidence>
<dbReference type="KEGG" id="bcom:BAUCODRAFT_146872"/>
<dbReference type="OrthoDB" id="3879973at2759"/>
<feature type="compositionally biased region" description="Basic and acidic residues" evidence="1">
    <location>
        <begin position="229"/>
        <end position="239"/>
    </location>
</feature>
<name>M2MNQ4_BAUPA</name>
<keyword evidence="3" id="KW-1185">Reference proteome</keyword>
<gene>
    <name evidence="2" type="ORF">BAUCODRAFT_146872</name>
</gene>
<protein>
    <submittedName>
        <fullName evidence="2">Uncharacterized protein</fullName>
    </submittedName>
</protein>
<organism evidence="2 3">
    <name type="scientific">Baudoinia panamericana (strain UAMH 10762)</name>
    <name type="common">Angels' share fungus</name>
    <name type="synonym">Baudoinia compniacensis (strain UAMH 10762)</name>
    <dbReference type="NCBI Taxonomy" id="717646"/>
    <lineage>
        <taxon>Eukaryota</taxon>
        <taxon>Fungi</taxon>
        <taxon>Dikarya</taxon>
        <taxon>Ascomycota</taxon>
        <taxon>Pezizomycotina</taxon>
        <taxon>Dothideomycetes</taxon>
        <taxon>Dothideomycetidae</taxon>
        <taxon>Mycosphaerellales</taxon>
        <taxon>Teratosphaeriaceae</taxon>
        <taxon>Baudoinia</taxon>
    </lineage>
</organism>
<feature type="compositionally biased region" description="Polar residues" evidence="1">
    <location>
        <begin position="215"/>
        <end position="228"/>
    </location>
</feature>
<dbReference type="GeneID" id="19108718"/>
<dbReference type="AlphaFoldDB" id="M2MNQ4"/>
<feature type="compositionally biased region" description="Polar residues" evidence="1">
    <location>
        <begin position="189"/>
        <end position="207"/>
    </location>
</feature>
<dbReference type="Proteomes" id="UP000011761">
    <property type="component" value="Unassembled WGS sequence"/>
</dbReference>
<evidence type="ECO:0000256" key="1">
    <source>
        <dbReference type="SAM" id="MobiDB-lite"/>
    </source>
</evidence>